<dbReference type="Gene3D" id="3.30.1060.10">
    <property type="entry name" value="Peptide methionine sulphoxide reductase MsrA"/>
    <property type="match status" value="1"/>
</dbReference>
<dbReference type="PANTHER" id="PTHR42799">
    <property type="entry name" value="MITOCHONDRIAL PEPTIDE METHIONINE SULFOXIDE REDUCTASE"/>
    <property type="match status" value="1"/>
</dbReference>
<dbReference type="InterPro" id="IPR050162">
    <property type="entry name" value="MsrA_MetSO_reductase"/>
</dbReference>
<protein>
    <recommendedName>
        <fullName evidence="2">peptide-methionine (S)-S-oxide reductase</fullName>
        <ecNumber evidence="2">1.8.4.11</ecNumber>
    </recommendedName>
    <alternativeName>
        <fullName evidence="5">Peptide-methionine (S)-S-oxide reductase</fullName>
    </alternativeName>
    <alternativeName>
        <fullName evidence="4">Protein-methionine-S-oxide reductase</fullName>
    </alternativeName>
</protein>
<evidence type="ECO:0000256" key="6">
    <source>
        <dbReference type="ARBA" id="ARBA00047806"/>
    </source>
</evidence>
<proteinExistence type="inferred from homology"/>
<evidence type="ECO:0000256" key="3">
    <source>
        <dbReference type="ARBA" id="ARBA00023002"/>
    </source>
</evidence>
<evidence type="ECO:0000256" key="7">
    <source>
        <dbReference type="ARBA" id="ARBA00048782"/>
    </source>
</evidence>
<dbReference type="SUPFAM" id="SSF55068">
    <property type="entry name" value="Peptide methionine sulfoxide reductase"/>
    <property type="match status" value="1"/>
</dbReference>
<evidence type="ECO:0000256" key="5">
    <source>
        <dbReference type="ARBA" id="ARBA00030643"/>
    </source>
</evidence>
<name>T0RS09_SAPDV</name>
<dbReference type="STRING" id="1156394.T0RS09"/>
<dbReference type="AlphaFoldDB" id="T0RS09"/>
<dbReference type="EMBL" id="JH767151">
    <property type="protein sequence ID" value="EQC35323.1"/>
    <property type="molecule type" value="Genomic_DNA"/>
</dbReference>
<keyword evidence="3" id="KW-0560">Oxidoreductase</keyword>
<dbReference type="RefSeq" id="XP_008611073.1">
    <property type="nucleotide sequence ID" value="XM_008612851.1"/>
</dbReference>
<dbReference type="FunFam" id="3.30.1060.10:FF:000002">
    <property type="entry name" value="Peptide methionine sulfoxide reductase"/>
    <property type="match status" value="1"/>
</dbReference>
<organism evidence="9 10">
    <name type="scientific">Saprolegnia diclina (strain VS20)</name>
    <dbReference type="NCBI Taxonomy" id="1156394"/>
    <lineage>
        <taxon>Eukaryota</taxon>
        <taxon>Sar</taxon>
        <taxon>Stramenopiles</taxon>
        <taxon>Oomycota</taxon>
        <taxon>Saprolegniomycetes</taxon>
        <taxon>Saprolegniales</taxon>
        <taxon>Saprolegniaceae</taxon>
        <taxon>Saprolegnia</taxon>
    </lineage>
</organism>
<dbReference type="HAMAP" id="MF_01401">
    <property type="entry name" value="MsrA"/>
    <property type="match status" value="1"/>
</dbReference>
<feature type="domain" description="Peptide methionine sulphoxide reductase MsrA" evidence="8">
    <location>
        <begin position="32"/>
        <end position="175"/>
    </location>
</feature>
<dbReference type="GO" id="GO:0005737">
    <property type="term" value="C:cytoplasm"/>
    <property type="evidence" value="ECO:0007669"/>
    <property type="project" value="TreeGrafter"/>
</dbReference>
<comment type="catalytic activity">
    <reaction evidence="6">
        <text>L-methionyl-[protein] + [thioredoxin]-disulfide + H2O = L-methionyl-(S)-S-oxide-[protein] + [thioredoxin]-dithiol</text>
        <dbReference type="Rhea" id="RHEA:14217"/>
        <dbReference type="Rhea" id="RHEA-COMP:10698"/>
        <dbReference type="Rhea" id="RHEA-COMP:10700"/>
        <dbReference type="Rhea" id="RHEA-COMP:12313"/>
        <dbReference type="Rhea" id="RHEA-COMP:12315"/>
        <dbReference type="ChEBI" id="CHEBI:15377"/>
        <dbReference type="ChEBI" id="CHEBI:16044"/>
        <dbReference type="ChEBI" id="CHEBI:29950"/>
        <dbReference type="ChEBI" id="CHEBI:44120"/>
        <dbReference type="ChEBI" id="CHEBI:50058"/>
        <dbReference type="EC" id="1.8.4.11"/>
    </reaction>
</comment>
<dbReference type="GeneID" id="19947762"/>
<keyword evidence="10" id="KW-1185">Reference proteome</keyword>
<dbReference type="Pfam" id="PF01625">
    <property type="entry name" value="PMSR"/>
    <property type="match status" value="1"/>
</dbReference>
<dbReference type="VEuPathDB" id="FungiDB:SDRG_07035"/>
<dbReference type="GO" id="GO:0008113">
    <property type="term" value="F:peptide-methionine (S)-S-oxide reductase activity"/>
    <property type="evidence" value="ECO:0007669"/>
    <property type="project" value="UniProtKB-EC"/>
</dbReference>
<dbReference type="EC" id="1.8.4.11" evidence="2"/>
<reference evidence="9 10" key="1">
    <citation type="submission" date="2012-04" db="EMBL/GenBank/DDBJ databases">
        <title>The Genome Sequence of Saprolegnia declina VS20.</title>
        <authorList>
            <consortium name="The Broad Institute Genome Sequencing Platform"/>
            <person name="Russ C."/>
            <person name="Nusbaum C."/>
            <person name="Tyler B."/>
            <person name="van West P."/>
            <person name="Dieguez-Uribeondo J."/>
            <person name="de Bruijn I."/>
            <person name="Tripathy S."/>
            <person name="Jiang R."/>
            <person name="Young S.K."/>
            <person name="Zeng Q."/>
            <person name="Gargeya S."/>
            <person name="Fitzgerald M."/>
            <person name="Haas B."/>
            <person name="Abouelleil A."/>
            <person name="Alvarado L."/>
            <person name="Arachchi H.M."/>
            <person name="Berlin A."/>
            <person name="Chapman S.B."/>
            <person name="Goldberg J."/>
            <person name="Griggs A."/>
            <person name="Gujja S."/>
            <person name="Hansen M."/>
            <person name="Howarth C."/>
            <person name="Imamovic A."/>
            <person name="Larimer J."/>
            <person name="McCowen C."/>
            <person name="Montmayeur A."/>
            <person name="Murphy C."/>
            <person name="Neiman D."/>
            <person name="Pearson M."/>
            <person name="Priest M."/>
            <person name="Roberts A."/>
            <person name="Saif S."/>
            <person name="Shea T."/>
            <person name="Sisk P."/>
            <person name="Sykes S."/>
            <person name="Wortman J."/>
            <person name="Nusbaum C."/>
            <person name="Birren B."/>
        </authorList>
    </citation>
    <scope>NUCLEOTIDE SEQUENCE [LARGE SCALE GENOMIC DNA]</scope>
    <source>
        <strain evidence="9 10">VS20</strain>
    </source>
</reference>
<dbReference type="InParanoid" id="T0RS09"/>
<dbReference type="PANTHER" id="PTHR42799:SF2">
    <property type="entry name" value="MITOCHONDRIAL PEPTIDE METHIONINE SULFOXIDE REDUCTASE"/>
    <property type="match status" value="1"/>
</dbReference>
<evidence type="ECO:0000259" key="8">
    <source>
        <dbReference type="Pfam" id="PF01625"/>
    </source>
</evidence>
<dbReference type="InterPro" id="IPR002569">
    <property type="entry name" value="Met_Sox_Rdtase_MsrA_dom"/>
</dbReference>
<comment type="catalytic activity">
    <reaction evidence="7">
        <text>[thioredoxin]-disulfide + L-methionine + H2O = L-methionine (S)-S-oxide + [thioredoxin]-dithiol</text>
        <dbReference type="Rhea" id="RHEA:19993"/>
        <dbReference type="Rhea" id="RHEA-COMP:10698"/>
        <dbReference type="Rhea" id="RHEA-COMP:10700"/>
        <dbReference type="ChEBI" id="CHEBI:15377"/>
        <dbReference type="ChEBI" id="CHEBI:29950"/>
        <dbReference type="ChEBI" id="CHEBI:50058"/>
        <dbReference type="ChEBI" id="CHEBI:57844"/>
        <dbReference type="ChEBI" id="CHEBI:58772"/>
        <dbReference type="EC" id="1.8.4.11"/>
    </reaction>
</comment>
<dbReference type="OMA" id="LFWESHD"/>
<gene>
    <name evidence="9" type="ORF">SDRG_07035</name>
</gene>
<accession>T0RS09</accession>
<evidence type="ECO:0000256" key="1">
    <source>
        <dbReference type="ARBA" id="ARBA00005591"/>
    </source>
</evidence>
<evidence type="ECO:0000256" key="4">
    <source>
        <dbReference type="ARBA" id="ARBA00030273"/>
    </source>
</evidence>
<dbReference type="Proteomes" id="UP000030762">
    <property type="component" value="Unassembled WGS sequence"/>
</dbReference>
<dbReference type="InterPro" id="IPR036509">
    <property type="entry name" value="Met_Sox_Rdtase_MsrA_sf"/>
</dbReference>
<comment type="similarity">
    <text evidence="1">Belongs to the MsrA Met sulfoxide reductase family.</text>
</comment>
<dbReference type="OrthoDB" id="77405at2759"/>
<dbReference type="eggNOG" id="KOG1635">
    <property type="taxonomic scope" value="Eukaryota"/>
</dbReference>
<evidence type="ECO:0000256" key="2">
    <source>
        <dbReference type="ARBA" id="ARBA00012502"/>
    </source>
</evidence>
<dbReference type="GO" id="GO:0034599">
    <property type="term" value="P:cellular response to oxidative stress"/>
    <property type="evidence" value="ECO:0007669"/>
    <property type="project" value="TreeGrafter"/>
</dbReference>
<dbReference type="NCBIfam" id="TIGR00401">
    <property type="entry name" value="msrA"/>
    <property type="match status" value="1"/>
</dbReference>
<evidence type="ECO:0000313" key="10">
    <source>
        <dbReference type="Proteomes" id="UP000030762"/>
    </source>
</evidence>
<sequence>MCGAALRAYLTPARRVLTRQASTVAGGSDNIATFAAGCFWSVELSFQRIPGVLETHVGYTNGQKTNPTYTEVCTGKTGHAEAVRVKFDPAIVSYDALLDKFWSIHDPTTLNQQKNDVGTQYRSGIYYHNDAQKALALACKASAQPRFHRPIVTEVVAAETFYVAEDYHQRYLEKGGQCARKGSTDAIRCYG</sequence>
<evidence type="ECO:0000313" key="9">
    <source>
        <dbReference type="EMBL" id="EQC35323.1"/>
    </source>
</evidence>